<protein>
    <submittedName>
        <fullName evidence="1">Uncharacterized protein</fullName>
    </submittedName>
</protein>
<sequence>MSDPESCFFFSFVSSAAVAGDTAAELRSAREDVRQLLWPLLSACRSRSVDLKLQLKGEQFKTDSMLSEDVGTSVELLPLERQAREQQP</sequence>
<gene>
    <name evidence="1" type="ORF">PVAP13_6NG146406</name>
</gene>
<evidence type="ECO:0000313" key="1">
    <source>
        <dbReference type="EMBL" id="KAG2579057.1"/>
    </source>
</evidence>
<organism evidence="1 2">
    <name type="scientific">Panicum virgatum</name>
    <name type="common">Blackwell switchgrass</name>
    <dbReference type="NCBI Taxonomy" id="38727"/>
    <lineage>
        <taxon>Eukaryota</taxon>
        <taxon>Viridiplantae</taxon>
        <taxon>Streptophyta</taxon>
        <taxon>Embryophyta</taxon>
        <taxon>Tracheophyta</taxon>
        <taxon>Spermatophyta</taxon>
        <taxon>Magnoliopsida</taxon>
        <taxon>Liliopsida</taxon>
        <taxon>Poales</taxon>
        <taxon>Poaceae</taxon>
        <taxon>PACMAD clade</taxon>
        <taxon>Panicoideae</taxon>
        <taxon>Panicodae</taxon>
        <taxon>Paniceae</taxon>
        <taxon>Panicinae</taxon>
        <taxon>Panicum</taxon>
        <taxon>Panicum sect. Hiantes</taxon>
    </lineage>
</organism>
<name>A0A8T0R0B8_PANVG</name>
<reference evidence="1" key="1">
    <citation type="submission" date="2020-05" db="EMBL/GenBank/DDBJ databases">
        <title>WGS assembly of Panicum virgatum.</title>
        <authorList>
            <person name="Lovell J.T."/>
            <person name="Jenkins J."/>
            <person name="Shu S."/>
            <person name="Juenger T.E."/>
            <person name="Schmutz J."/>
        </authorList>
    </citation>
    <scope>NUCLEOTIDE SEQUENCE</scope>
    <source>
        <strain evidence="1">AP13</strain>
    </source>
</reference>
<dbReference type="EMBL" id="CM029048">
    <property type="protein sequence ID" value="KAG2579057.1"/>
    <property type="molecule type" value="Genomic_DNA"/>
</dbReference>
<comment type="caution">
    <text evidence="1">The sequence shown here is derived from an EMBL/GenBank/DDBJ whole genome shotgun (WGS) entry which is preliminary data.</text>
</comment>
<evidence type="ECO:0000313" key="2">
    <source>
        <dbReference type="Proteomes" id="UP000823388"/>
    </source>
</evidence>
<dbReference type="Proteomes" id="UP000823388">
    <property type="component" value="Chromosome 6N"/>
</dbReference>
<proteinExistence type="predicted"/>
<accession>A0A8T0R0B8</accession>
<dbReference type="AlphaFoldDB" id="A0A8T0R0B8"/>
<keyword evidence="2" id="KW-1185">Reference proteome</keyword>